<accession>A0A4Z2IYS6</accession>
<proteinExistence type="predicted"/>
<dbReference type="Proteomes" id="UP000314294">
    <property type="component" value="Unassembled WGS sequence"/>
</dbReference>
<name>A0A4Z2IYS6_9TELE</name>
<feature type="region of interest" description="Disordered" evidence="1">
    <location>
        <begin position="1"/>
        <end position="27"/>
    </location>
</feature>
<protein>
    <submittedName>
        <fullName evidence="2">Uncharacterized protein</fullName>
    </submittedName>
</protein>
<evidence type="ECO:0000313" key="3">
    <source>
        <dbReference type="Proteomes" id="UP000314294"/>
    </source>
</evidence>
<dbReference type="AlphaFoldDB" id="A0A4Z2IYS6"/>
<gene>
    <name evidence="2" type="ORF">EYF80_006752</name>
</gene>
<organism evidence="2 3">
    <name type="scientific">Liparis tanakae</name>
    <name type="common">Tanaka's snailfish</name>
    <dbReference type="NCBI Taxonomy" id="230148"/>
    <lineage>
        <taxon>Eukaryota</taxon>
        <taxon>Metazoa</taxon>
        <taxon>Chordata</taxon>
        <taxon>Craniata</taxon>
        <taxon>Vertebrata</taxon>
        <taxon>Euteleostomi</taxon>
        <taxon>Actinopterygii</taxon>
        <taxon>Neopterygii</taxon>
        <taxon>Teleostei</taxon>
        <taxon>Neoteleostei</taxon>
        <taxon>Acanthomorphata</taxon>
        <taxon>Eupercaria</taxon>
        <taxon>Perciformes</taxon>
        <taxon>Cottioidei</taxon>
        <taxon>Cottales</taxon>
        <taxon>Liparidae</taxon>
        <taxon>Liparis</taxon>
    </lineage>
</organism>
<comment type="caution">
    <text evidence="2">The sequence shown here is derived from an EMBL/GenBank/DDBJ whole genome shotgun (WGS) entry which is preliminary data.</text>
</comment>
<feature type="region of interest" description="Disordered" evidence="1">
    <location>
        <begin position="85"/>
        <end position="111"/>
    </location>
</feature>
<evidence type="ECO:0000313" key="2">
    <source>
        <dbReference type="EMBL" id="TNN83145.1"/>
    </source>
</evidence>
<keyword evidence="3" id="KW-1185">Reference proteome</keyword>
<sequence>MRRDGEARAAVFSSHGEAREGTACGRRNNKFESRRGAVLALAPSGRDLWAMDQSALAMRAAGSLSSAGPPLLRLLRIGVPPARIQTESQWRSRGREEEEEEGAGGEQHSEAWSLSSSLSSAVIFFIATGSDDRPPPGALVWAGPGYLTTSRVTVFPFFGGKWFL</sequence>
<reference evidence="2 3" key="1">
    <citation type="submission" date="2019-03" db="EMBL/GenBank/DDBJ databases">
        <title>First draft genome of Liparis tanakae, snailfish: a comprehensive survey of snailfish specific genes.</title>
        <authorList>
            <person name="Kim W."/>
            <person name="Song I."/>
            <person name="Jeong J.-H."/>
            <person name="Kim D."/>
            <person name="Kim S."/>
            <person name="Ryu S."/>
            <person name="Song J.Y."/>
            <person name="Lee S.K."/>
        </authorList>
    </citation>
    <scope>NUCLEOTIDE SEQUENCE [LARGE SCALE GENOMIC DNA]</scope>
    <source>
        <tissue evidence="2">Muscle</tissue>
    </source>
</reference>
<dbReference type="EMBL" id="SRLO01000035">
    <property type="protein sequence ID" value="TNN83145.1"/>
    <property type="molecule type" value="Genomic_DNA"/>
</dbReference>
<evidence type="ECO:0000256" key="1">
    <source>
        <dbReference type="SAM" id="MobiDB-lite"/>
    </source>
</evidence>